<dbReference type="EMBL" id="GEFH01004275">
    <property type="protein sequence ID" value="JAP64306.1"/>
    <property type="molecule type" value="mRNA"/>
</dbReference>
<sequence>MYTVSKAPHHVFSKSRIIGAPPKLANTEAAANHRKATTTNGFYYNGDAEEIRGPRPVFYQVNSRRLHSPSSHRQQETVTPQHEELAQYLGDSWNMVRREYEHATQQAQNPAPHVVYKKVQPSRTPDFEPCNFERIWAEHHYWSIVQSA</sequence>
<protein>
    <submittedName>
        <fullName evidence="6">Putative secreted protein</fullName>
    </submittedName>
</protein>
<dbReference type="InterPro" id="IPR029428">
    <property type="entry name" value="MCRIP"/>
</dbReference>
<accession>A0A131XF92</accession>
<evidence type="ECO:0000256" key="2">
    <source>
        <dbReference type="ARBA" id="ARBA00004210"/>
    </source>
</evidence>
<dbReference type="AlphaFoldDB" id="A0A131XF92"/>
<evidence type="ECO:0000256" key="3">
    <source>
        <dbReference type="ARBA" id="ARBA00010821"/>
    </source>
</evidence>
<keyword evidence="4" id="KW-0963">Cytoplasm</keyword>
<dbReference type="GO" id="GO:0005634">
    <property type="term" value="C:nucleus"/>
    <property type="evidence" value="ECO:0007669"/>
    <property type="project" value="UniProtKB-SubCell"/>
</dbReference>
<dbReference type="Pfam" id="PF14799">
    <property type="entry name" value="FAM195"/>
    <property type="match status" value="1"/>
</dbReference>
<evidence type="ECO:0000256" key="4">
    <source>
        <dbReference type="ARBA" id="ARBA00022490"/>
    </source>
</evidence>
<organism evidence="6">
    <name type="scientific">Hyalomma excavatum</name>
    <dbReference type="NCBI Taxonomy" id="257692"/>
    <lineage>
        <taxon>Eukaryota</taxon>
        <taxon>Metazoa</taxon>
        <taxon>Ecdysozoa</taxon>
        <taxon>Arthropoda</taxon>
        <taxon>Chelicerata</taxon>
        <taxon>Arachnida</taxon>
        <taxon>Acari</taxon>
        <taxon>Parasitiformes</taxon>
        <taxon>Ixodida</taxon>
        <taxon>Ixodoidea</taxon>
        <taxon>Ixodidae</taxon>
        <taxon>Hyalomminae</taxon>
        <taxon>Hyalomma</taxon>
    </lineage>
</organism>
<dbReference type="GO" id="GO:0010494">
    <property type="term" value="C:cytoplasmic stress granule"/>
    <property type="evidence" value="ECO:0007669"/>
    <property type="project" value="UniProtKB-SubCell"/>
</dbReference>
<comment type="similarity">
    <text evidence="3">Belongs to the MCRIP family.</text>
</comment>
<evidence type="ECO:0000313" key="6">
    <source>
        <dbReference type="EMBL" id="JAP64306.1"/>
    </source>
</evidence>
<comment type="subcellular location">
    <subcellularLocation>
        <location evidence="2">Cytoplasm</location>
        <location evidence="2">Stress granule</location>
    </subcellularLocation>
    <subcellularLocation>
        <location evidence="1">Nucleus</location>
    </subcellularLocation>
</comment>
<keyword evidence="5" id="KW-0539">Nucleus</keyword>
<proteinExistence type="evidence at transcript level"/>
<evidence type="ECO:0000256" key="5">
    <source>
        <dbReference type="ARBA" id="ARBA00023242"/>
    </source>
</evidence>
<reference evidence="6" key="1">
    <citation type="journal article" date="2017" name="Ticks Tick Borne Dis.">
        <title>An insight into the sialome of Hyalomma excavatum.</title>
        <authorList>
            <person name="Ribeiro J.M."/>
            <person name="Slovak M."/>
            <person name="Francischetti I.M."/>
        </authorList>
    </citation>
    <scope>NUCLEOTIDE SEQUENCE</scope>
    <source>
        <strain evidence="6">Samish</strain>
        <tissue evidence="6">Salivary glands</tissue>
    </source>
</reference>
<evidence type="ECO:0000256" key="1">
    <source>
        <dbReference type="ARBA" id="ARBA00004123"/>
    </source>
</evidence>
<name>A0A131XF92_9ACAR</name>